<dbReference type="PANTHER" id="PTHR33525">
    <property type="match status" value="1"/>
</dbReference>
<gene>
    <name evidence="2" type="ORF">XM47_06980</name>
</gene>
<evidence type="ECO:0000313" key="2">
    <source>
        <dbReference type="EMBL" id="KMT65746.1"/>
    </source>
</evidence>
<organism evidence="2 3">
    <name type="scientific">Catenovulum maritimum</name>
    <dbReference type="NCBI Taxonomy" id="1513271"/>
    <lineage>
        <taxon>Bacteria</taxon>
        <taxon>Pseudomonadati</taxon>
        <taxon>Pseudomonadota</taxon>
        <taxon>Gammaproteobacteria</taxon>
        <taxon>Alteromonadales</taxon>
        <taxon>Alteromonadaceae</taxon>
        <taxon>Catenovulum</taxon>
    </lineage>
</organism>
<dbReference type="PANTHER" id="PTHR33525:SF6">
    <property type="entry name" value="HDOD DOMAIN-CONTAINING PROTEIN"/>
    <property type="match status" value="1"/>
</dbReference>
<dbReference type="EMBL" id="LAZL01000009">
    <property type="protein sequence ID" value="KMT65746.1"/>
    <property type="molecule type" value="Genomic_DNA"/>
</dbReference>
<dbReference type="OrthoDB" id="598113at2"/>
<dbReference type="PROSITE" id="PS51833">
    <property type="entry name" value="HDOD"/>
    <property type="match status" value="1"/>
</dbReference>
<dbReference type="RefSeq" id="WP_048691094.1">
    <property type="nucleotide sequence ID" value="NZ_KQ130486.1"/>
</dbReference>
<reference evidence="2 3" key="1">
    <citation type="submission" date="2015-04" db="EMBL/GenBank/DDBJ databases">
        <title>Draft Genome Sequence of the Novel Agar-Digesting Marine Bacterium Q1.</title>
        <authorList>
            <person name="Li Y."/>
            <person name="Li D."/>
            <person name="Chen G."/>
            <person name="Du Z."/>
        </authorList>
    </citation>
    <scope>NUCLEOTIDE SEQUENCE [LARGE SCALE GENOMIC DNA]</scope>
    <source>
        <strain evidence="2 3">Q1</strain>
    </source>
</reference>
<dbReference type="SUPFAM" id="SSF109604">
    <property type="entry name" value="HD-domain/PDEase-like"/>
    <property type="match status" value="1"/>
</dbReference>
<dbReference type="Pfam" id="PF08668">
    <property type="entry name" value="HDOD"/>
    <property type="match status" value="1"/>
</dbReference>
<keyword evidence="3" id="KW-1185">Reference proteome</keyword>
<dbReference type="Proteomes" id="UP000037600">
    <property type="component" value="Unassembled WGS sequence"/>
</dbReference>
<protein>
    <recommendedName>
        <fullName evidence="1">HDOD domain-containing protein</fullName>
    </recommendedName>
</protein>
<dbReference type="STRING" id="1513271.XM47_06980"/>
<evidence type="ECO:0000259" key="1">
    <source>
        <dbReference type="PROSITE" id="PS51833"/>
    </source>
</evidence>
<name>A0A0J8JMB8_9ALTE</name>
<dbReference type="AlphaFoldDB" id="A0A0J8JMB8"/>
<dbReference type="InterPro" id="IPR052340">
    <property type="entry name" value="RNase_Y/CdgJ"/>
</dbReference>
<accession>A0A0J8JMB8</accession>
<evidence type="ECO:0000313" key="3">
    <source>
        <dbReference type="Proteomes" id="UP000037600"/>
    </source>
</evidence>
<comment type="caution">
    <text evidence="2">The sequence shown here is derived from an EMBL/GenBank/DDBJ whole genome shotgun (WGS) entry which is preliminary data.</text>
</comment>
<dbReference type="Gene3D" id="1.10.3210.10">
    <property type="entry name" value="Hypothetical protein af1432"/>
    <property type="match status" value="1"/>
</dbReference>
<feature type="domain" description="HDOD" evidence="1">
    <location>
        <begin position="18"/>
        <end position="212"/>
    </location>
</feature>
<sequence length="281" mass="31569">MFTLDKATLETIQKTFHVPTKPELLQELEALNSQVSPDIVKAANLIQTDVGLAGIILQTINSPIFGLNRQVADIKQAVIALGFKTVYSITVTSLIQQSFSKPASISLERFWDESLLIAQFCKHIAASLNSSLETDTMYCLGLIHNLGIAAMAIEYSDYKETLALANDPSSHQFTAVERIKHGNDHAEVGYVICEQWQLPSNICQIVAQHHNKDFLFDPAPFEQKEMYAILRLATNLYTHIKHQHYEGDWPNIRDELLEVLELGPKQVDTLEIELAEIAQKI</sequence>
<proteinExistence type="predicted"/>
<dbReference type="InterPro" id="IPR013976">
    <property type="entry name" value="HDOD"/>
</dbReference>